<dbReference type="AlphaFoldDB" id="T1JQ90"/>
<keyword evidence="3" id="KW-1185">Reference proteome</keyword>
<name>T1JQ90_TETUR</name>
<accession>T1JQ90</accession>
<dbReference type="HOGENOM" id="CLU_3417482_0_0_1"/>
<reference evidence="2" key="2">
    <citation type="submission" date="2015-06" db="UniProtKB">
        <authorList>
            <consortium name="EnsemblMetazoa"/>
        </authorList>
    </citation>
    <scope>IDENTIFICATION</scope>
</reference>
<sequence length="26" mass="3129">MNPDKYQQDPIQMSTDTKWSPNLKMM</sequence>
<reference evidence="3" key="1">
    <citation type="submission" date="2011-08" db="EMBL/GenBank/DDBJ databases">
        <authorList>
            <person name="Rombauts S."/>
        </authorList>
    </citation>
    <scope>NUCLEOTIDE SEQUENCE</scope>
    <source>
        <strain evidence="3">London</strain>
    </source>
</reference>
<proteinExistence type="predicted"/>
<organism evidence="2 3">
    <name type="scientific">Tetranychus urticae</name>
    <name type="common">Two-spotted spider mite</name>
    <dbReference type="NCBI Taxonomy" id="32264"/>
    <lineage>
        <taxon>Eukaryota</taxon>
        <taxon>Metazoa</taxon>
        <taxon>Ecdysozoa</taxon>
        <taxon>Arthropoda</taxon>
        <taxon>Chelicerata</taxon>
        <taxon>Arachnida</taxon>
        <taxon>Acari</taxon>
        <taxon>Acariformes</taxon>
        <taxon>Trombidiformes</taxon>
        <taxon>Prostigmata</taxon>
        <taxon>Eleutherengona</taxon>
        <taxon>Raphignathae</taxon>
        <taxon>Tetranychoidea</taxon>
        <taxon>Tetranychidae</taxon>
        <taxon>Tetranychus</taxon>
    </lineage>
</organism>
<dbReference type="EMBL" id="CAEY01000437">
    <property type="status" value="NOT_ANNOTATED_CDS"/>
    <property type="molecule type" value="Genomic_DNA"/>
</dbReference>
<feature type="compositionally biased region" description="Polar residues" evidence="1">
    <location>
        <begin position="9"/>
        <end position="20"/>
    </location>
</feature>
<evidence type="ECO:0000256" key="1">
    <source>
        <dbReference type="SAM" id="MobiDB-lite"/>
    </source>
</evidence>
<evidence type="ECO:0000313" key="3">
    <source>
        <dbReference type="Proteomes" id="UP000015104"/>
    </source>
</evidence>
<feature type="region of interest" description="Disordered" evidence="1">
    <location>
        <begin position="1"/>
        <end position="26"/>
    </location>
</feature>
<protein>
    <submittedName>
        <fullName evidence="2">Uncharacterized protein</fullName>
    </submittedName>
</protein>
<dbReference type="Proteomes" id="UP000015104">
    <property type="component" value="Unassembled WGS sequence"/>
</dbReference>
<evidence type="ECO:0000313" key="2">
    <source>
        <dbReference type="EnsemblMetazoa" id="tetur01g02360.1"/>
    </source>
</evidence>
<dbReference type="EnsemblMetazoa" id="tetur01g02360.1">
    <property type="protein sequence ID" value="tetur01g02360.1"/>
    <property type="gene ID" value="tetur01g02360"/>
</dbReference>